<dbReference type="InterPro" id="IPR005140">
    <property type="entry name" value="eRF1_Pelota-like_N"/>
</dbReference>
<feature type="domain" description="eRF1/Pelota-like N-terminal" evidence="6">
    <location>
        <begin position="7"/>
        <end position="140"/>
    </location>
</feature>
<name>A0A8T7H1W1_9EURY</name>
<evidence type="ECO:0000256" key="2">
    <source>
        <dbReference type="ARBA" id="ARBA00005326"/>
    </source>
</evidence>
<comment type="similarity">
    <text evidence="2">Belongs to the eukaryotic release factor 1 family.</text>
</comment>
<evidence type="ECO:0000313" key="7">
    <source>
        <dbReference type="EMBL" id="NQS77777.1"/>
    </source>
</evidence>
<proteinExistence type="inferred from homology"/>
<dbReference type="FunFam" id="3.30.960.10:FF:000003">
    <property type="entry name" value="Peptide chain release factor subunit 1"/>
    <property type="match status" value="1"/>
</dbReference>
<dbReference type="EMBL" id="JABMJE010000031">
    <property type="protein sequence ID" value="NQS77777.1"/>
    <property type="molecule type" value="Genomic_DNA"/>
</dbReference>
<comment type="subcellular location">
    <subcellularLocation>
        <location evidence="1">Cytoplasm</location>
    </subcellularLocation>
</comment>
<evidence type="ECO:0000256" key="3">
    <source>
        <dbReference type="ARBA" id="ARBA00011520"/>
    </source>
</evidence>
<evidence type="ECO:0000256" key="4">
    <source>
        <dbReference type="ARBA" id="ARBA00022490"/>
    </source>
</evidence>
<dbReference type="PANTHER" id="PTHR10113">
    <property type="entry name" value="PEPTIDE CHAIN RELEASE FACTOR SUBUNIT 1"/>
    <property type="match status" value="1"/>
</dbReference>
<comment type="caution">
    <text evidence="7">The sequence shown here is derived from an EMBL/GenBank/DDBJ whole genome shotgun (WGS) entry which is preliminary data.</text>
</comment>
<dbReference type="AlphaFoldDB" id="A0A8T7H1W1"/>
<dbReference type="Gene3D" id="3.30.960.10">
    <property type="entry name" value="eRF1 domain 1"/>
    <property type="match status" value="1"/>
</dbReference>
<sequence>MEETQEMDTARKRYEFKKMLERLAEKEGSGTELITLYIPPDKQIYDVTAQLRDEFGQCANIKSKQTRTNVQSAISSILARLKYYKRPPENGMAVFCGTINAGGDRTSLECEIIEPPEPLNTYIYRCSSTFELEPLQEMLGEKEVYGLIVIDRREAYIGFLRGNR</sequence>
<keyword evidence="5" id="KW-0648">Protein biosynthesis</keyword>
<evidence type="ECO:0000256" key="5">
    <source>
        <dbReference type="ARBA" id="ARBA00022917"/>
    </source>
</evidence>
<dbReference type="InterPro" id="IPR024049">
    <property type="entry name" value="eRF1_1_sf"/>
</dbReference>
<protein>
    <submittedName>
        <fullName evidence="7">Peptide chain release factor 1</fullName>
    </submittedName>
</protein>
<comment type="subunit">
    <text evidence="3">Heterodimer of two subunits, one of which binds GTP.</text>
</comment>
<evidence type="ECO:0000256" key="1">
    <source>
        <dbReference type="ARBA" id="ARBA00004496"/>
    </source>
</evidence>
<gene>
    <name evidence="7" type="primary">prf1</name>
    <name evidence="7" type="ORF">HQQ74_03505</name>
</gene>
<dbReference type="Pfam" id="PF03463">
    <property type="entry name" value="eRF1_1"/>
    <property type="match status" value="1"/>
</dbReference>
<evidence type="ECO:0000259" key="6">
    <source>
        <dbReference type="SMART" id="SM01194"/>
    </source>
</evidence>
<evidence type="ECO:0000313" key="8">
    <source>
        <dbReference type="Proteomes" id="UP000737555"/>
    </source>
</evidence>
<dbReference type="NCBIfam" id="TIGR03676">
    <property type="entry name" value="aRF1_eRF1"/>
    <property type="match status" value="1"/>
</dbReference>
<accession>A0A8T7H1W1</accession>
<feature type="non-terminal residue" evidence="7">
    <location>
        <position position="164"/>
    </location>
</feature>
<dbReference type="InterPro" id="IPR004403">
    <property type="entry name" value="Peptide_chain-rel_eRF1/aRF1"/>
</dbReference>
<dbReference type="Gene3D" id="3.30.420.60">
    <property type="entry name" value="eRF1 domain 2"/>
    <property type="match status" value="1"/>
</dbReference>
<dbReference type="SMART" id="SM01194">
    <property type="entry name" value="eRF1_1"/>
    <property type="match status" value="1"/>
</dbReference>
<reference evidence="7" key="1">
    <citation type="submission" date="2020-05" db="EMBL/GenBank/DDBJ databases">
        <title>The first insight into the ecology of ammonia-tolerant syntrophic propionate oxidizing bacteria.</title>
        <authorList>
            <person name="Singh A."/>
            <person name="Schnurer A."/>
            <person name="Westerholm M."/>
        </authorList>
    </citation>
    <scope>NUCLEOTIDE SEQUENCE</scope>
    <source>
        <strain evidence="7">MAG54</strain>
    </source>
</reference>
<organism evidence="7 8">
    <name type="scientific">Methanoculleus bourgensis</name>
    <dbReference type="NCBI Taxonomy" id="83986"/>
    <lineage>
        <taxon>Archaea</taxon>
        <taxon>Methanobacteriati</taxon>
        <taxon>Methanobacteriota</taxon>
        <taxon>Stenosarchaea group</taxon>
        <taxon>Methanomicrobia</taxon>
        <taxon>Methanomicrobiales</taxon>
        <taxon>Methanomicrobiaceae</taxon>
        <taxon>Methanoculleus</taxon>
    </lineage>
</organism>
<dbReference type="Proteomes" id="UP000737555">
    <property type="component" value="Unassembled WGS sequence"/>
</dbReference>
<dbReference type="SUPFAM" id="SSF55481">
    <property type="entry name" value="N-terminal domain of eukaryotic peptide chain release factor subunit 1, ERF1"/>
    <property type="match status" value="1"/>
</dbReference>
<keyword evidence="4" id="KW-0963">Cytoplasm</keyword>
<dbReference type="GO" id="GO:0005737">
    <property type="term" value="C:cytoplasm"/>
    <property type="evidence" value="ECO:0007669"/>
    <property type="project" value="UniProtKB-SubCell"/>
</dbReference>
<dbReference type="GO" id="GO:0003747">
    <property type="term" value="F:translation release factor activity"/>
    <property type="evidence" value="ECO:0007669"/>
    <property type="project" value="InterPro"/>
</dbReference>
<dbReference type="InterPro" id="IPR042226">
    <property type="entry name" value="eFR1_2_sf"/>
</dbReference>